<accession>A0A0N5A091</accession>
<dbReference type="Proteomes" id="UP000038045">
    <property type="component" value="Unplaced"/>
</dbReference>
<feature type="region of interest" description="Disordered" evidence="1">
    <location>
        <begin position="237"/>
        <end position="282"/>
    </location>
</feature>
<protein>
    <submittedName>
        <fullName evidence="3">LigA</fullName>
    </submittedName>
</protein>
<dbReference type="WBParaSite" id="PTRK_0001475400.1">
    <property type="protein sequence ID" value="PTRK_0001475400.1"/>
    <property type="gene ID" value="PTRK_0001475400"/>
</dbReference>
<evidence type="ECO:0000313" key="3">
    <source>
        <dbReference type="WBParaSite" id="PTRK_0001475400.1"/>
    </source>
</evidence>
<evidence type="ECO:0000256" key="1">
    <source>
        <dbReference type="SAM" id="MobiDB-lite"/>
    </source>
</evidence>
<keyword evidence="2" id="KW-1185">Reference proteome</keyword>
<reference evidence="3" key="1">
    <citation type="submission" date="2017-02" db="UniProtKB">
        <authorList>
            <consortium name="WormBaseParasite"/>
        </authorList>
    </citation>
    <scope>IDENTIFICATION</scope>
</reference>
<organism evidence="2 3">
    <name type="scientific">Parastrongyloides trichosuri</name>
    <name type="common">Possum-specific nematode worm</name>
    <dbReference type="NCBI Taxonomy" id="131310"/>
    <lineage>
        <taxon>Eukaryota</taxon>
        <taxon>Metazoa</taxon>
        <taxon>Ecdysozoa</taxon>
        <taxon>Nematoda</taxon>
        <taxon>Chromadorea</taxon>
        <taxon>Rhabditida</taxon>
        <taxon>Tylenchina</taxon>
        <taxon>Panagrolaimomorpha</taxon>
        <taxon>Strongyloidoidea</taxon>
        <taxon>Strongyloididae</taxon>
        <taxon>Parastrongyloides</taxon>
    </lineage>
</organism>
<feature type="region of interest" description="Disordered" evidence="1">
    <location>
        <begin position="19"/>
        <end position="77"/>
    </location>
</feature>
<name>A0A0N5A091_PARTI</name>
<evidence type="ECO:0000313" key="2">
    <source>
        <dbReference type="Proteomes" id="UP000038045"/>
    </source>
</evidence>
<proteinExistence type="predicted"/>
<sequence>MCAADRRWARNHLLRQAGVGPWGLQNSWPDQPHCRGLRPVPRPGSERSASSGSPPATDRRHCARPDPAAPWRSRRAGSCAAEGLAKSSARRPGPRFLGVQFGGRAGLDADARAVQLGRAGQVERAADHEALPIVVVHAGETEIRSRVAAHGPGRIAPQHVHAPGADGVEPLLRRQRHEAHRIRVAEDGRRRGAAEIDVKAPPGAPVVRIGEADQPLVHAAVQAAALAHRRQGRTILDLGQGRGGARGRRRGARPIGKPAGLARGVGQSARDPPSLSGAFRPSCRRARSGIGVTLAPDLDLHRSVPGLRERRGPQAGFVGHGHRRFAFARHFHALARRGTAGRQQGAAIAVHRVQSGSVRQSTAGTAVDEQGGDDGAVSGQEKAFGTRRRGLADLDFRGQDMTERFPADAQFKAPLRIGACRHRLAQGVAENDARARRSLAADHNAGAL</sequence>
<dbReference type="AlphaFoldDB" id="A0A0N5A091"/>